<dbReference type="Proteomes" id="UP000679247">
    <property type="component" value="Chromosome"/>
</dbReference>
<keyword evidence="2" id="KW-1185">Reference proteome</keyword>
<protein>
    <submittedName>
        <fullName evidence="1">Uncharacterized protein</fullName>
    </submittedName>
</protein>
<sequence>MINLVPFESIILTLPITPLFVKVEAATSSITIVPVTLTEESNTTDAFGVFIIKSPLIVKFLSCIVDEISPFMTTFPTMVRVLFSGP</sequence>
<reference evidence="1 2" key="1">
    <citation type="submission" date="2021-03" db="EMBL/GenBank/DDBJ databases">
        <title>The first data on the complete genome of the tetrodotoxin-producing bacterium.</title>
        <authorList>
            <person name="Melnikova D.I."/>
            <person name="Nijland R."/>
            <person name="Magarlamov T.Y."/>
        </authorList>
    </citation>
    <scope>NUCLEOTIDE SEQUENCE [LARGE SCALE GENOMIC DNA]</scope>
    <source>
        <strain evidence="1 2">1839</strain>
    </source>
</reference>
<evidence type="ECO:0000313" key="1">
    <source>
        <dbReference type="EMBL" id="QVY61316.1"/>
    </source>
</evidence>
<dbReference type="RefSeq" id="WP_214476408.1">
    <property type="nucleotide sequence ID" value="NZ_CANKUS010000001.1"/>
</dbReference>
<gene>
    <name evidence="1" type="ORF">J1899_20615</name>
</gene>
<name>A0ABX8FD15_9BACI</name>
<proteinExistence type="predicted"/>
<evidence type="ECO:0000313" key="2">
    <source>
        <dbReference type="Proteomes" id="UP000679247"/>
    </source>
</evidence>
<organism evidence="1 2">
    <name type="scientific">Cytobacillus gottheilii</name>
    <dbReference type="NCBI Taxonomy" id="859144"/>
    <lineage>
        <taxon>Bacteria</taxon>
        <taxon>Bacillati</taxon>
        <taxon>Bacillota</taxon>
        <taxon>Bacilli</taxon>
        <taxon>Bacillales</taxon>
        <taxon>Bacillaceae</taxon>
        <taxon>Cytobacillus</taxon>
    </lineage>
</organism>
<accession>A0ABX8FD15</accession>
<dbReference type="EMBL" id="CP071709">
    <property type="protein sequence ID" value="QVY61316.1"/>
    <property type="molecule type" value="Genomic_DNA"/>
</dbReference>